<protein>
    <submittedName>
        <fullName evidence="2">Uncharacterized protein</fullName>
    </submittedName>
</protein>
<keyword evidence="1" id="KW-0175">Coiled coil</keyword>
<evidence type="ECO:0000313" key="3">
    <source>
        <dbReference type="Proteomes" id="UP000231901"/>
    </source>
</evidence>
<dbReference type="AlphaFoldDB" id="A0A2K8QP55"/>
<dbReference type="RefSeq" id="WP_100849889.1">
    <property type="nucleotide sequence ID" value="NZ_BMJF01000006.1"/>
</dbReference>
<sequence length="98" mass="10856">MADKKKQKWMLTHDSHELKRGAIFEGNSLPLWLSGKAIPVSEQVLEVATPDSEAVAKLQTELDEANSKVTTLTASNAKLQTELDEAQKQLAELQKKVK</sequence>
<keyword evidence="3" id="KW-1185">Reference proteome</keyword>
<accession>A0A2K8QP55</accession>
<reference evidence="3" key="1">
    <citation type="journal article" date="2018" name="Genome Announc.">
        <title>Complete genome sequence of a Dickeya fangzhongdai type strain causing bleeding canker of pear tree trunks.</title>
        <authorList>
            <person name="Zhao Y."/>
            <person name="Tian Y."/>
            <person name="Li X."/>
            <person name="Hu B."/>
        </authorList>
    </citation>
    <scope>NUCLEOTIDE SEQUENCE [LARGE SCALE GENOMIC DNA]</scope>
    <source>
        <strain evidence="3">DSM 101947</strain>
    </source>
</reference>
<evidence type="ECO:0000256" key="1">
    <source>
        <dbReference type="SAM" id="Coils"/>
    </source>
</evidence>
<dbReference type="GeneID" id="66565771"/>
<proteinExistence type="predicted"/>
<dbReference type="SUPFAM" id="SSF46579">
    <property type="entry name" value="Prefoldin"/>
    <property type="match status" value="1"/>
</dbReference>
<gene>
    <name evidence="2" type="ORF">CVE23_15710</name>
</gene>
<dbReference type="EMBL" id="CP025003">
    <property type="protein sequence ID" value="ATZ95297.1"/>
    <property type="molecule type" value="Genomic_DNA"/>
</dbReference>
<dbReference type="KEGG" id="dfn:CVE23_15710"/>
<feature type="coiled-coil region" evidence="1">
    <location>
        <begin position="55"/>
        <end position="96"/>
    </location>
</feature>
<dbReference type="Gene3D" id="1.20.5.1160">
    <property type="entry name" value="Vasodilator-stimulated phosphoprotein"/>
    <property type="match status" value="1"/>
</dbReference>
<organism evidence="2 3">
    <name type="scientific">Dickeya fangzhongdai</name>
    <dbReference type="NCBI Taxonomy" id="1778540"/>
    <lineage>
        <taxon>Bacteria</taxon>
        <taxon>Pseudomonadati</taxon>
        <taxon>Pseudomonadota</taxon>
        <taxon>Gammaproteobacteria</taxon>
        <taxon>Enterobacterales</taxon>
        <taxon>Pectobacteriaceae</taxon>
        <taxon>Dickeya</taxon>
    </lineage>
</organism>
<name>A0A2K8QP55_9GAMM</name>
<dbReference type="Proteomes" id="UP000231901">
    <property type="component" value="Chromosome"/>
</dbReference>
<evidence type="ECO:0000313" key="2">
    <source>
        <dbReference type="EMBL" id="ATZ95297.1"/>
    </source>
</evidence>